<dbReference type="InterPro" id="IPR036757">
    <property type="entry name" value="TFR-like_dimer_dom_sf"/>
</dbReference>
<evidence type="ECO:0000259" key="3">
    <source>
        <dbReference type="Pfam" id="PF04253"/>
    </source>
</evidence>
<feature type="transmembrane region" description="Helical" evidence="2">
    <location>
        <begin position="132"/>
        <end position="151"/>
    </location>
</feature>
<dbReference type="GeneID" id="11535932"/>
<dbReference type="SUPFAM" id="SSF52025">
    <property type="entry name" value="PA domain"/>
    <property type="match status" value="1"/>
</dbReference>
<dbReference type="KEGG" id="tpf:TPHA_0G01460"/>
<evidence type="ECO:0000259" key="4">
    <source>
        <dbReference type="Pfam" id="PF04389"/>
    </source>
</evidence>
<keyword evidence="2" id="KW-0812">Transmembrane</keyword>
<sequence length="804" mass="91629">MVSTNYTKLPNNEGSKDIIESENSNITNVEETVQQYEQQNLHDGNNDIEIQDFELPSQPPDYGFNSSDMININFEDADLTCVNRSFHEKLKNLGYDIHGHLRSKFIDPLFALMHFFSEKLDLYLNKVGNPLILRRFLYIIFMGAVALYVLSSDYMSNTHTRGARGLFSDHSLLLDYAKKSIDLAKFENDLEYISSMPHMSGTKGDIAIKNYISASFQNNGLKLVKEHLYGAYSNYPKSQSLRYYINGDIANKFDIKLTKNNFNPLSAHGTVLKTPIIYGSTGTESDFKNLKENGLLSGKYIILLDYGKVISEQVLLAQKYNATGIIFISKEDVNNPDSIQQRSVGIEQYSNEYDSMSLDSSSVPASDATDKMMNRFSKIPTLPISYRDGRTILQHLSIRGIKFSNGKSSGTIGDVLVDLAVETDVKENHFVSDIIGKFEGREQTDKAIVLLASRSSLGYGAKYPNYGTAMLLSLLELFQEMKYKYNWKPLRNIYFISTGGNEFNHAGSTMLVKQKLKALKDEIYTVIDISQIGIENDNRDINIQAHPLLQSFFKNKDISADFNITLTDIEQYGDWFPFMTVGIPSIVIADPAVQNRGPSIESQSDTFESLQTMLHKDEKTKQTSDTIYFILKIAFKLINEPLIHMDISDHVIKIDSYLKDIVKNYSRELNVNKVTEGLLLWKSIGTEWENWKRGWENVVWTHGQGLEPSLLSINRWTWNKKLANIGRRQCYGKGIPGRQYHKNVLFGPTLFTESFEGNGWVFPGVMDAIYENNWKEAQKQMDIIGEVLKYSAKYFIEETNIRDY</sequence>
<dbReference type="InterPro" id="IPR007484">
    <property type="entry name" value="Peptidase_M28"/>
</dbReference>
<dbReference type="GO" id="GO:0004180">
    <property type="term" value="F:carboxypeptidase activity"/>
    <property type="evidence" value="ECO:0007669"/>
    <property type="project" value="TreeGrafter"/>
</dbReference>
<dbReference type="RefSeq" id="XP_003686417.1">
    <property type="nucleotide sequence ID" value="XM_003686369.1"/>
</dbReference>
<accession>G8BVQ5</accession>
<dbReference type="eggNOG" id="KOG2195">
    <property type="taxonomic scope" value="Eukaryota"/>
</dbReference>
<feature type="domain" description="Peptidase M28" evidence="4">
    <location>
        <begin position="434"/>
        <end position="611"/>
    </location>
</feature>
<organism evidence="5 6">
    <name type="scientific">Tetrapisispora phaffii (strain ATCC 24235 / CBS 4417 / NBRC 1672 / NRRL Y-8282 / UCD 70-5)</name>
    <name type="common">Yeast</name>
    <name type="synonym">Fabospora phaffii</name>
    <dbReference type="NCBI Taxonomy" id="1071381"/>
    <lineage>
        <taxon>Eukaryota</taxon>
        <taxon>Fungi</taxon>
        <taxon>Dikarya</taxon>
        <taxon>Ascomycota</taxon>
        <taxon>Saccharomycotina</taxon>
        <taxon>Saccharomycetes</taxon>
        <taxon>Saccharomycetales</taxon>
        <taxon>Saccharomycetaceae</taxon>
        <taxon>Tetrapisispora</taxon>
    </lineage>
</organism>
<evidence type="ECO:0008006" key="7">
    <source>
        <dbReference type="Google" id="ProtNLM"/>
    </source>
</evidence>
<dbReference type="HOGENOM" id="CLU_005688_1_1_1"/>
<dbReference type="Gene3D" id="3.40.630.10">
    <property type="entry name" value="Zn peptidases"/>
    <property type="match status" value="1"/>
</dbReference>
<dbReference type="PANTHER" id="PTHR10404">
    <property type="entry name" value="N-ACETYLATED-ALPHA-LINKED ACIDIC DIPEPTIDASE"/>
    <property type="match status" value="1"/>
</dbReference>
<dbReference type="InterPro" id="IPR039373">
    <property type="entry name" value="Peptidase_M28B"/>
</dbReference>
<dbReference type="EMBL" id="HE612862">
    <property type="protein sequence ID" value="CCE63983.1"/>
    <property type="molecule type" value="Genomic_DNA"/>
</dbReference>
<name>G8BVQ5_TETPH</name>
<dbReference type="STRING" id="1071381.G8BVQ5"/>
<keyword evidence="2" id="KW-0472">Membrane</keyword>
<dbReference type="OMA" id="IGRRQCK"/>
<evidence type="ECO:0000256" key="2">
    <source>
        <dbReference type="SAM" id="Phobius"/>
    </source>
</evidence>
<evidence type="ECO:0000256" key="1">
    <source>
        <dbReference type="ARBA" id="ARBA00005634"/>
    </source>
</evidence>
<proteinExistence type="inferred from homology"/>
<dbReference type="SUPFAM" id="SSF53187">
    <property type="entry name" value="Zn-dependent exopeptidases"/>
    <property type="match status" value="1"/>
</dbReference>
<feature type="domain" description="Transferrin receptor-like dimerisation" evidence="3">
    <location>
        <begin position="670"/>
        <end position="795"/>
    </location>
</feature>
<dbReference type="InterPro" id="IPR046450">
    <property type="entry name" value="PA_dom_sf"/>
</dbReference>
<reference evidence="5 6" key="1">
    <citation type="journal article" date="2011" name="Proc. Natl. Acad. Sci. U.S.A.">
        <title>Evolutionary erosion of yeast sex chromosomes by mating-type switching accidents.</title>
        <authorList>
            <person name="Gordon J.L."/>
            <person name="Armisen D."/>
            <person name="Proux-Wera E."/>
            <person name="Oheigeartaigh S.S."/>
            <person name="Byrne K.P."/>
            <person name="Wolfe K.H."/>
        </authorList>
    </citation>
    <scope>NUCLEOTIDE SEQUENCE [LARGE SCALE GENOMIC DNA]</scope>
    <source>
        <strain evidence="6">ATCC 24235 / CBS 4417 / NBRC 1672 / NRRL Y-8282 / UCD 70-5</strain>
    </source>
</reference>
<dbReference type="Gene3D" id="3.50.30.30">
    <property type="match status" value="1"/>
</dbReference>
<evidence type="ECO:0000313" key="6">
    <source>
        <dbReference type="Proteomes" id="UP000005666"/>
    </source>
</evidence>
<gene>
    <name evidence="5" type="primary">TPHA0G01460</name>
    <name evidence="5" type="ordered locus">TPHA_0G01460</name>
</gene>
<dbReference type="InterPro" id="IPR007365">
    <property type="entry name" value="TFR-like_dimer_dom"/>
</dbReference>
<keyword evidence="2" id="KW-1133">Transmembrane helix</keyword>
<protein>
    <recommendedName>
        <fullName evidence="7">Transferrin receptor-like dimerisation domain-containing protein</fullName>
    </recommendedName>
</protein>
<dbReference type="OrthoDB" id="5841748at2759"/>
<dbReference type="Gene3D" id="1.20.930.40">
    <property type="entry name" value="Transferrin receptor-like, dimerisation domain"/>
    <property type="match status" value="1"/>
</dbReference>
<dbReference type="AlphaFoldDB" id="G8BVQ5"/>
<evidence type="ECO:0000313" key="5">
    <source>
        <dbReference type="EMBL" id="CCE63983.1"/>
    </source>
</evidence>
<dbReference type="Proteomes" id="UP000005666">
    <property type="component" value="Chromosome 7"/>
</dbReference>
<keyword evidence="6" id="KW-1185">Reference proteome</keyword>
<dbReference type="PANTHER" id="PTHR10404:SF72">
    <property type="entry name" value="ZINC METALLOPROTEASE TRE2-RELATED"/>
    <property type="match status" value="1"/>
</dbReference>
<dbReference type="SUPFAM" id="SSF47672">
    <property type="entry name" value="Transferrin receptor-like dimerisation domain"/>
    <property type="match status" value="1"/>
</dbReference>
<dbReference type="Pfam" id="PF04253">
    <property type="entry name" value="TFR_dimer"/>
    <property type="match status" value="1"/>
</dbReference>
<dbReference type="Pfam" id="PF04389">
    <property type="entry name" value="Peptidase_M28"/>
    <property type="match status" value="1"/>
</dbReference>
<comment type="similarity">
    <text evidence="1">Belongs to the peptidase M28 family. M28B subfamily.</text>
</comment>